<name>A0ABW6UN72_9ACTN</name>
<feature type="compositionally biased region" description="Basic and acidic residues" evidence="1">
    <location>
        <begin position="86"/>
        <end position="97"/>
    </location>
</feature>
<comment type="caution">
    <text evidence="2">The sequence shown here is derived from an EMBL/GenBank/DDBJ whole genome shotgun (WGS) entry which is preliminary data.</text>
</comment>
<dbReference type="Proteomes" id="UP001602058">
    <property type="component" value="Unassembled WGS sequence"/>
</dbReference>
<evidence type="ECO:0000256" key="1">
    <source>
        <dbReference type="SAM" id="MobiDB-lite"/>
    </source>
</evidence>
<protein>
    <recommendedName>
        <fullName evidence="4">DUF4367 domain-containing protein</fullName>
    </recommendedName>
</protein>
<reference evidence="2 3" key="1">
    <citation type="submission" date="2024-10" db="EMBL/GenBank/DDBJ databases">
        <title>The Natural Products Discovery Center: Release of the First 8490 Sequenced Strains for Exploring Actinobacteria Biosynthetic Diversity.</title>
        <authorList>
            <person name="Kalkreuter E."/>
            <person name="Kautsar S.A."/>
            <person name="Yang D."/>
            <person name="Bader C.D."/>
            <person name="Teijaro C.N."/>
            <person name="Fluegel L."/>
            <person name="Davis C.M."/>
            <person name="Simpson J.R."/>
            <person name="Lauterbach L."/>
            <person name="Steele A.D."/>
            <person name="Gui C."/>
            <person name="Meng S."/>
            <person name="Li G."/>
            <person name="Viehrig K."/>
            <person name="Ye F."/>
            <person name="Su P."/>
            <person name="Kiefer A.F."/>
            <person name="Nichols A."/>
            <person name="Cepeda A.J."/>
            <person name="Yan W."/>
            <person name="Fan B."/>
            <person name="Jiang Y."/>
            <person name="Adhikari A."/>
            <person name="Zheng C.-J."/>
            <person name="Schuster L."/>
            <person name="Cowan T.M."/>
            <person name="Smanski M.J."/>
            <person name="Chevrette M.G."/>
            <person name="De Carvalho L.P.S."/>
            <person name="Shen B."/>
        </authorList>
    </citation>
    <scope>NUCLEOTIDE SEQUENCE [LARGE SCALE GENOMIC DNA]</scope>
    <source>
        <strain evidence="2 3">NPDC001390</strain>
    </source>
</reference>
<feature type="compositionally biased region" description="Basic and acidic residues" evidence="1">
    <location>
        <begin position="63"/>
        <end position="75"/>
    </location>
</feature>
<evidence type="ECO:0000313" key="2">
    <source>
        <dbReference type="EMBL" id="MFF4524881.1"/>
    </source>
</evidence>
<feature type="region of interest" description="Disordered" evidence="1">
    <location>
        <begin position="1"/>
        <end position="114"/>
    </location>
</feature>
<organism evidence="2 3">
    <name type="scientific">Streptomyces bluensis</name>
    <dbReference type="NCBI Taxonomy" id="33897"/>
    <lineage>
        <taxon>Bacteria</taxon>
        <taxon>Bacillati</taxon>
        <taxon>Actinomycetota</taxon>
        <taxon>Actinomycetes</taxon>
        <taxon>Kitasatosporales</taxon>
        <taxon>Streptomycetaceae</taxon>
        <taxon>Streptomyces</taxon>
    </lineage>
</organism>
<accession>A0ABW6UN72</accession>
<dbReference type="RefSeq" id="WP_387889908.1">
    <property type="nucleotide sequence ID" value="NZ_JBEOZG010000046.1"/>
</dbReference>
<proteinExistence type="predicted"/>
<evidence type="ECO:0000313" key="3">
    <source>
        <dbReference type="Proteomes" id="UP001602058"/>
    </source>
</evidence>
<keyword evidence="3" id="KW-1185">Reference proteome</keyword>
<gene>
    <name evidence="2" type="ORF">ACFY1D_26140</name>
</gene>
<evidence type="ECO:0008006" key="4">
    <source>
        <dbReference type="Google" id="ProtNLM"/>
    </source>
</evidence>
<sequence length="364" mass="38986">MSERYGDEDAEAGGGRTGRARGGKAVGDRSGGGEVGSGETEDQGRAASGGLGAQETGNPAPRPGEDADSGGRDAEEPSGSRQRPAHATDRRVSRLPEELTALGRSLDRPGADGDETMVERVLQQILAERVPTPVAGHPGPGERLRRVGRCARTRWRTLTAVLCGLLTALVLTPPVRASVADWFGFGGVEVRYDPSAVPTPGASVPGCGTSVPPTEAERRAGFAPRVPEALGPQDAVTVTRQPHDRYLISLCWREQGHTVRLDEFPARLDVGFVKGVREQPDWVPLGRHDDADDGLSANALWFPRPHLLTFWLTDENGDRFTRSERTAGPTLLWTHRQPDGSDLTLRLEGVASKTRALEIAKSLG</sequence>
<dbReference type="EMBL" id="JBIAWJ010000015">
    <property type="protein sequence ID" value="MFF4524881.1"/>
    <property type="molecule type" value="Genomic_DNA"/>
</dbReference>